<evidence type="ECO:0000256" key="2">
    <source>
        <dbReference type="ARBA" id="ARBA00007570"/>
    </source>
</evidence>
<keyword evidence="5" id="KW-0999">Mitochondrion inner membrane</keyword>
<protein>
    <recommendedName>
        <fullName evidence="3">Transmembrane protein 242</fullName>
    </recommendedName>
</protein>
<sequence length="140" mass="15134">MILITEGLFVFGGGGLAALVGFTTAVKASQKKNPDAFAKGMVNGGDVMWAFRALGWGTLYAFAGTGVFVFTVKTIMGVHSWKEFGEKMSRGMKKIIPPMKKKGENAQKDAYSEMIEAAFRERDSKKTLVAEHTCGIDKGS</sequence>
<accession>A0AA89C4C2</accession>
<evidence type="ECO:0000313" key="12">
    <source>
        <dbReference type="Proteomes" id="UP001186944"/>
    </source>
</evidence>
<comment type="subcellular location">
    <subcellularLocation>
        <location evidence="1">Mitochondrion inner membrane</location>
        <topology evidence="1">Multi-pass membrane protein</topology>
    </subcellularLocation>
</comment>
<proteinExistence type="inferred from homology"/>
<evidence type="ECO:0000256" key="3">
    <source>
        <dbReference type="ARBA" id="ARBA00013934"/>
    </source>
</evidence>
<evidence type="ECO:0000256" key="9">
    <source>
        <dbReference type="ARBA" id="ARBA00045905"/>
    </source>
</evidence>
<dbReference type="PANTHER" id="PTHR13141:SF4">
    <property type="entry name" value="TRANSMEMBRANE PROTEIN 242"/>
    <property type="match status" value="1"/>
</dbReference>
<evidence type="ECO:0000313" key="11">
    <source>
        <dbReference type="EMBL" id="KAK3098776.1"/>
    </source>
</evidence>
<feature type="transmembrane region" description="Helical" evidence="10">
    <location>
        <begin position="49"/>
        <end position="72"/>
    </location>
</feature>
<reference evidence="11" key="1">
    <citation type="submission" date="2019-08" db="EMBL/GenBank/DDBJ databases">
        <title>The improved chromosome-level genome for the pearl oyster Pinctada fucata martensii using PacBio sequencing and Hi-C.</title>
        <authorList>
            <person name="Zheng Z."/>
        </authorList>
    </citation>
    <scope>NUCLEOTIDE SEQUENCE</scope>
    <source>
        <strain evidence="11">ZZ-2019</strain>
        <tissue evidence="11">Adductor muscle</tissue>
    </source>
</reference>
<dbReference type="AlphaFoldDB" id="A0AA89C4C2"/>
<keyword evidence="4 10" id="KW-0812">Transmembrane</keyword>
<comment type="caution">
    <text evidence="11">The sequence shown here is derived from an EMBL/GenBank/DDBJ whole genome shotgun (WGS) entry which is preliminary data.</text>
</comment>
<gene>
    <name evidence="11" type="ORF">FSP39_023012</name>
</gene>
<evidence type="ECO:0000256" key="8">
    <source>
        <dbReference type="ARBA" id="ARBA00023136"/>
    </source>
</evidence>
<dbReference type="InterPro" id="IPR009792">
    <property type="entry name" value="TMEM242"/>
</dbReference>
<evidence type="ECO:0000256" key="6">
    <source>
        <dbReference type="ARBA" id="ARBA00022989"/>
    </source>
</evidence>
<evidence type="ECO:0000256" key="5">
    <source>
        <dbReference type="ARBA" id="ARBA00022792"/>
    </source>
</evidence>
<evidence type="ECO:0000256" key="1">
    <source>
        <dbReference type="ARBA" id="ARBA00004448"/>
    </source>
</evidence>
<keyword evidence="8 10" id="KW-0472">Membrane</keyword>
<evidence type="ECO:0000256" key="7">
    <source>
        <dbReference type="ARBA" id="ARBA00023128"/>
    </source>
</evidence>
<keyword evidence="7" id="KW-0496">Mitochondrion</keyword>
<keyword evidence="12" id="KW-1185">Reference proteome</keyword>
<evidence type="ECO:0000256" key="10">
    <source>
        <dbReference type="SAM" id="Phobius"/>
    </source>
</evidence>
<dbReference type="EMBL" id="VSWD01000007">
    <property type="protein sequence ID" value="KAK3098776.1"/>
    <property type="molecule type" value="Genomic_DNA"/>
</dbReference>
<dbReference type="Proteomes" id="UP001186944">
    <property type="component" value="Unassembled WGS sequence"/>
</dbReference>
<name>A0AA89C4C2_PINIB</name>
<organism evidence="11 12">
    <name type="scientific">Pinctada imbricata</name>
    <name type="common">Atlantic pearl-oyster</name>
    <name type="synonym">Pinctada martensii</name>
    <dbReference type="NCBI Taxonomy" id="66713"/>
    <lineage>
        <taxon>Eukaryota</taxon>
        <taxon>Metazoa</taxon>
        <taxon>Spiralia</taxon>
        <taxon>Lophotrochozoa</taxon>
        <taxon>Mollusca</taxon>
        <taxon>Bivalvia</taxon>
        <taxon>Autobranchia</taxon>
        <taxon>Pteriomorphia</taxon>
        <taxon>Pterioida</taxon>
        <taxon>Pterioidea</taxon>
        <taxon>Pteriidae</taxon>
        <taxon>Pinctada</taxon>
    </lineage>
</organism>
<dbReference type="GO" id="GO:0005743">
    <property type="term" value="C:mitochondrial inner membrane"/>
    <property type="evidence" value="ECO:0007669"/>
    <property type="project" value="UniProtKB-SubCell"/>
</dbReference>
<evidence type="ECO:0000256" key="4">
    <source>
        <dbReference type="ARBA" id="ARBA00022692"/>
    </source>
</evidence>
<comment type="function">
    <text evidence="9">Scaffold protein that participates in the c-ring assembly of mitochondrial ATP synthase (F(1)F(0) ATP synthase or complex V) by facilitating the membrane insertion and oligomer formation of the subunit c/ATP5MC3. Participates in the incorporation of the c-ring into vestigial complexes. Additionally influences the incorporation of subunits MT-ATP6, MT-ATP8, ATP5MJ, and ATP5MK in the ATP synthase.</text>
</comment>
<dbReference type="PANTHER" id="PTHR13141">
    <property type="entry name" value="TRANSMEMBRANE PROTEIN 242"/>
    <property type="match status" value="1"/>
</dbReference>
<dbReference type="Pfam" id="PF07096">
    <property type="entry name" value="DUF1358"/>
    <property type="match status" value="1"/>
</dbReference>
<comment type="similarity">
    <text evidence="2">Belongs to the TMEM242 family.</text>
</comment>
<keyword evidence="6 10" id="KW-1133">Transmembrane helix</keyword>